<dbReference type="KEGG" id="tid:Thein_0640"/>
<dbReference type="Pfam" id="PF02452">
    <property type="entry name" value="PemK_toxin"/>
    <property type="match status" value="1"/>
</dbReference>
<organism evidence="1 2">
    <name type="scientific">Thermodesulfatator indicus (strain DSM 15286 / JCM 11887 / CIR29812)</name>
    <dbReference type="NCBI Taxonomy" id="667014"/>
    <lineage>
        <taxon>Bacteria</taxon>
        <taxon>Pseudomonadati</taxon>
        <taxon>Thermodesulfobacteriota</taxon>
        <taxon>Thermodesulfobacteria</taxon>
        <taxon>Thermodesulfobacteriales</taxon>
        <taxon>Thermodesulfatatoraceae</taxon>
        <taxon>Thermodesulfatator</taxon>
    </lineage>
</organism>
<dbReference type="eggNOG" id="COG2337">
    <property type="taxonomic scope" value="Bacteria"/>
</dbReference>
<dbReference type="SUPFAM" id="SSF50118">
    <property type="entry name" value="Cell growth inhibitor/plasmid maintenance toxic component"/>
    <property type="match status" value="1"/>
</dbReference>
<reference evidence="1 2" key="2">
    <citation type="journal article" date="2012" name="Stand. Genomic Sci.">
        <title>Complete genome sequence of the thermophilic sulfate-reducing ocean bacterium Thermodesulfatator indicus type strain (CIR29812(T)).</title>
        <authorList>
            <person name="Anderson I."/>
            <person name="Saunders E."/>
            <person name="Lapidus A."/>
            <person name="Nolan M."/>
            <person name="Lucas S."/>
            <person name="Tice H."/>
            <person name="Del Rio T.G."/>
            <person name="Cheng J.F."/>
            <person name="Han C."/>
            <person name="Tapia R."/>
            <person name="Goodwin L.A."/>
            <person name="Pitluck S."/>
            <person name="Liolios K."/>
            <person name="Mavromatis K."/>
            <person name="Pagani I."/>
            <person name="Ivanova N."/>
            <person name="Mikhailova N."/>
            <person name="Pati A."/>
            <person name="Chen A."/>
            <person name="Palaniappan K."/>
            <person name="Land M."/>
            <person name="Hauser L."/>
            <person name="Jeffries C.D."/>
            <person name="Chang Y.J."/>
            <person name="Brambilla E.M."/>
            <person name="Rohde M."/>
            <person name="Spring S."/>
            <person name="Goker M."/>
            <person name="Detter J.C."/>
            <person name="Woyke T."/>
            <person name="Bristow J."/>
            <person name="Eisen J.A."/>
            <person name="Markowitz V."/>
            <person name="Hugenholtz P."/>
            <person name="Kyrpides N.C."/>
            <person name="Klenk H.P."/>
        </authorList>
    </citation>
    <scope>NUCLEOTIDE SEQUENCE [LARGE SCALE GENOMIC DNA]</scope>
    <source>
        <strain evidence="2">DSM 15286 / JCM 11887 / CIR29812</strain>
    </source>
</reference>
<dbReference type="PaxDb" id="667014-Thein_0640"/>
<dbReference type="OrthoDB" id="9813449at2"/>
<keyword evidence="2" id="KW-1185">Reference proteome</keyword>
<accession>F8ABR8</accession>
<dbReference type="Gene3D" id="2.30.30.110">
    <property type="match status" value="1"/>
</dbReference>
<dbReference type="InterPro" id="IPR011067">
    <property type="entry name" value="Plasmid_toxin/cell-grow_inhib"/>
</dbReference>
<sequence>MIQEGDVVLFQFPQTDLQEGKLRPALVIKRVPGDYEDWLICMISSRVYQYNEKIDEIITPKDSDFQDSGLKTESVIRVSRLAVVEKDILIGRIGKISPERLRKIKEKLAKWIMES</sequence>
<dbReference type="HOGENOM" id="CLU_121823_6_1_0"/>
<reference evidence="2" key="1">
    <citation type="submission" date="2011-04" db="EMBL/GenBank/DDBJ databases">
        <title>The complete genome of Thermodesulfatator indicus DSM 15286.</title>
        <authorList>
            <person name="Lucas S."/>
            <person name="Copeland A."/>
            <person name="Lapidus A."/>
            <person name="Bruce D."/>
            <person name="Goodwin L."/>
            <person name="Pitluck S."/>
            <person name="Peters L."/>
            <person name="Kyrpides N."/>
            <person name="Mavromatis K."/>
            <person name="Pagani I."/>
            <person name="Ivanova N."/>
            <person name="Saunders L."/>
            <person name="Detter J.C."/>
            <person name="Tapia R."/>
            <person name="Han C."/>
            <person name="Land M."/>
            <person name="Hauser L."/>
            <person name="Markowitz V."/>
            <person name="Cheng J.-F."/>
            <person name="Hugenholtz P."/>
            <person name="Woyke T."/>
            <person name="Wu D."/>
            <person name="Spring S."/>
            <person name="Schroeder M."/>
            <person name="Brambilla E."/>
            <person name="Klenk H.-P."/>
            <person name="Eisen J.A."/>
        </authorList>
    </citation>
    <scope>NUCLEOTIDE SEQUENCE [LARGE SCALE GENOMIC DNA]</scope>
    <source>
        <strain evidence="2">DSM 15286 / JCM 11887 / CIR29812</strain>
    </source>
</reference>
<dbReference type="STRING" id="667014.Thein_0640"/>
<dbReference type="EMBL" id="CP002683">
    <property type="protein sequence ID" value="AEH44520.1"/>
    <property type="molecule type" value="Genomic_DNA"/>
</dbReference>
<name>F8ABR8_THEID</name>
<gene>
    <name evidence="1" type="ordered locus">Thein_0640</name>
</gene>
<protein>
    <submittedName>
        <fullName evidence="1">Transcriptional modulator of MazE/toxin, MazF</fullName>
    </submittedName>
</protein>
<dbReference type="Proteomes" id="UP000006793">
    <property type="component" value="Chromosome"/>
</dbReference>
<dbReference type="AlphaFoldDB" id="F8ABR8"/>
<proteinExistence type="predicted"/>
<dbReference type="RefSeq" id="WP_013907265.1">
    <property type="nucleotide sequence ID" value="NC_015681.1"/>
</dbReference>
<evidence type="ECO:0000313" key="1">
    <source>
        <dbReference type="EMBL" id="AEH44520.1"/>
    </source>
</evidence>
<dbReference type="GO" id="GO:0003677">
    <property type="term" value="F:DNA binding"/>
    <property type="evidence" value="ECO:0007669"/>
    <property type="project" value="InterPro"/>
</dbReference>
<evidence type="ECO:0000313" key="2">
    <source>
        <dbReference type="Proteomes" id="UP000006793"/>
    </source>
</evidence>
<dbReference type="InterPro" id="IPR003477">
    <property type="entry name" value="PemK-like"/>
</dbReference>
<dbReference type="InParanoid" id="F8ABR8"/>